<proteinExistence type="predicted"/>
<evidence type="ECO:0000256" key="1">
    <source>
        <dbReference type="SAM" id="MobiDB-lite"/>
    </source>
</evidence>
<feature type="transmembrane region" description="Helical" evidence="2">
    <location>
        <begin position="61"/>
        <end position="82"/>
    </location>
</feature>
<evidence type="ECO:0000313" key="3">
    <source>
        <dbReference type="EMBL" id="KAA0976503.1"/>
    </source>
</evidence>
<gene>
    <name evidence="3" type="ORF">FQ154_10050</name>
</gene>
<dbReference type="RefSeq" id="WP_149619604.1">
    <property type="nucleotide sequence ID" value="NZ_VOBL01000009.1"/>
</dbReference>
<name>A0A5B0ECC5_9MICC</name>
<sequence length="195" mass="21099">MSEPHTNQHHPDQDPAVHRITEAQESHAVEQHSRVMKYTISMSVRLACFIAAFFVHGWLQWAFLAAAIVLPYIAVVIANGGADLTKREPRAEFYDGDEPRLLASGTTTDRGTQTGAAGTTRPDDEVFTVNEDGETISEGNAAEQDPQDHEAPTSFANAPEDFPSEAPTTIDGAFMEEPPTPAQPTPGHRHPGGTT</sequence>
<keyword evidence="2" id="KW-0472">Membrane</keyword>
<dbReference type="InterPro" id="IPR021449">
    <property type="entry name" value="DUF3099"/>
</dbReference>
<feature type="compositionally biased region" description="Low complexity" evidence="1">
    <location>
        <begin position="105"/>
        <end position="120"/>
    </location>
</feature>
<dbReference type="OrthoDB" id="4229919at2"/>
<evidence type="ECO:0000256" key="2">
    <source>
        <dbReference type="SAM" id="Phobius"/>
    </source>
</evidence>
<dbReference type="Pfam" id="PF11298">
    <property type="entry name" value="DUF3099"/>
    <property type="match status" value="1"/>
</dbReference>
<evidence type="ECO:0000313" key="4">
    <source>
        <dbReference type="Proteomes" id="UP000323856"/>
    </source>
</evidence>
<feature type="region of interest" description="Disordered" evidence="1">
    <location>
        <begin position="93"/>
        <end position="195"/>
    </location>
</feature>
<keyword evidence="2" id="KW-1133">Transmembrane helix</keyword>
<organism evidence="3 4">
    <name type="scientific">Paeniglutamicibacter gangotriensis</name>
    <dbReference type="NCBI Taxonomy" id="254787"/>
    <lineage>
        <taxon>Bacteria</taxon>
        <taxon>Bacillati</taxon>
        <taxon>Actinomycetota</taxon>
        <taxon>Actinomycetes</taxon>
        <taxon>Micrococcales</taxon>
        <taxon>Micrococcaceae</taxon>
        <taxon>Paeniglutamicibacter</taxon>
    </lineage>
</organism>
<dbReference type="EMBL" id="VOBL01000009">
    <property type="protein sequence ID" value="KAA0976503.1"/>
    <property type="molecule type" value="Genomic_DNA"/>
</dbReference>
<dbReference type="Proteomes" id="UP000323856">
    <property type="component" value="Unassembled WGS sequence"/>
</dbReference>
<dbReference type="AlphaFoldDB" id="A0A5B0ECC5"/>
<comment type="caution">
    <text evidence="3">The sequence shown here is derived from an EMBL/GenBank/DDBJ whole genome shotgun (WGS) entry which is preliminary data.</text>
</comment>
<reference evidence="3 4" key="1">
    <citation type="submission" date="2019-07" db="EMBL/GenBank/DDBJ databases">
        <title>Analysis of the biochemical properties, biological activity and biotechnological potential of siderophores and biosurfactants produced by Antarctic psychrotolerant bacteria.</title>
        <authorList>
            <person name="Styczynski M."/>
            <person name="Krucon T."/>
            <person name="Decewicz P."/>
            <person name="Dziewit L."/>
        </authorList>
    </citation>
    <scope>NUCLEOTIDE SEQUENCE [LARGE SCALE GENOMIC DNA]</scope>
    <source>
        <strain evidence="3 4">ANT_H27</strain>
    </source>
</reference>
<protein>
    <submittedName>
        <fullName evidence="3">DUF3099 domain-containing protein</fullName>
    </submittedName>
</protein>
<keyword evidence="2" id="KW-0812">Transmembrane</keyword>
<accession>A0A5B0ECC5</accession>